<dbReference type="InterPro" id="IPR037518">
    <property type="entry name" value="MPN"/>
</dbReference>
<proteinExistence type="inferred from homology"/>
<dbReference type="NCBIfam" id="NF000642">
    <property type="entry name" value="PRK00024.1"/>
    <property type="match status" value="1"/>
</dbReference>
<dbReference type="Gene3D" id="1.10.150.20">
    <property type="entry name" value="5' to 3' exonuclease, C-terminal subdomain"/>
    <property type="match status" value="1"/>
</dbReference>
<dbReference type="PANTHER" id="PTHR30471:SF3">
    <property type="entry name" value="UPF0758 PROTEIN YEES-RELATED"/>
    <property type="match status" value="1"/>
</dbReference>
<dbReference type="STRING" id="445932.Emin_1362"/>
<evidence type="ECO:0000256" key="2">
    <source>
        <dbReference type="ARBA" id="ARBA00022723"/>
    </source>
</evidence>
<evidence type="ECO:0000256" key="1">
    <source>
        <dbReference type="ARBA" id="ARBA00022670"/>
    </source>
</evidence>
<dbReference type="GO" id="GO:0006508">
    <property type="term" value="P:proteolysis"/>
    <property type="evidence" value="ECO:0007669"/>
    <property type="project" value="UniProtKB-KW"/>
</dbReference>
<dbReference type="HOGENOM" id="CLU_073529_0_0_0"/>
<reference evidence="8 9" key="1">
    <citation type="journal article" date="2009" name="Appl. Environ. Microbiol.">
        <title>Genomic analysis of 'Elusimicrobium minutum,' the first cultivated representative of the phylum 'Elusimicrobia' (formerly termite group 1).</title>
        <authorList>
            <person name="Herlemann D.P.R."/>
            <person name="Geissinger O."/>
            <person name="Ikeda-Ohtsubo W."/>
            <person name="Kunin V."/>
            <person name="Sun H."/>
            <person name="Lapidus A."/>
            <person name="Hugenholtz P."/>
            <person name="Brune A."/>
        </authorList>
    </citation>
    <scope>NUCLEOTIDE SEQUENCE [LARGE SCALE GENOMIC DNA]</scope>
    <source>
        <strain evidence="8 9">Pei191</strain>
    </source>
</reference>
<accession>B2KEG6</accession>
<keyword evidence="5" id="KW-0482">Metalloprotease</keyword>
<dbReference type="SUPFAM" id="SSF47781">
    <property type="entry name" value="RuvA domain 2-like"/>
    <property type="match status" value="1"/>
</dbReference>
<dbReference type="PROSITE" id="PS01302">
    <property type="entry name" value="UPF0758"/>
    <property type="match status" value="1"/>
</dbReference>
<dbReference type="InterPro" id="IPR001405">
    <property type="entry name" value="UPF0758"/>
</dbReference>
<organism evidence="8 9">
    <name type="scientific">Elusimicrobium minutum (strain Pei191)</name>
    <dbReference type="NCBI Taxonomy" id="445932"/>
    <lineage>
        <taxon>Bacteria</taxon>
        <taxon>Pseudomonadati</taxon>
        <taxon>Elusimicrobiota</taxon>
        <taxon>Elusimicrobia</taxon>
        <taxon>Elusimicrobiales</taxon>
        <taxon>Elusimicrobiaceae</taxon>
        <taxon>Elusimicrobium</taxon>
    </lineage>
</organism>
<comment type="similarity">
    <text evidence="6">Belongs to the UPF0758 family.</text>
</comment>
<feature type="domain" description="MPN" evidence="7">
    <location>
        <begin position="106"/>
        <end position="228"/>
    </location>
</feature>
<keyword evidence="1" id="KW-0645">Protease</keyword>
<dbReference type="GO" id="GO:0008237">
    <property type="term" value="F:metallopeptidase activity"/>
    <property type="evidence" value="ECO:0007669"/>
    <property type="project" value="UniProtKB-KW"/>
</dbReference>
<dbReference type="AlphaFoldDB" id="B2KEG6"/>
<dbReference type="InterPro" id="IPR010994">
    <property type="entry name" value="RuvA_2-like"/>
</dbReference>
<keyword evidence="4" id="KW-0862">Zinc</keyword>
<keyword evidence="3" id="KW-0378">Hydrolase</keyword>
<dbReference type="Gene3D" id="3.40.140.10">
    <property type="entry name" value="Cytidine Deaminase, domain 2"/>
    <property type="match status" value="1"/>
</dbReference>
<evidence type="ECO:0000313" key="8">
    <source>
        <dbReference type="EMBL" id="ACC98912.1"/>
    </source>
</evidence>
<dbReference type="PROSITE" id="PS50249">
    <property type="entry name" value="MPN"/>
    <property type="match status" value="1"/>
</dbReference>
<dbReference type="InterPro" id="IPR025657">
    <property type="entry name" value="RadC_JAB"/>
</dbReference>
<keyword evidence="2" id="KW-0479">Metal-binding</keyword>
<dbReference type="Pfam" id="PF14520">
    <property type="entry name" value="HHH_5"/>
    <property type="match status" value="1"/>
</dbReference>
<gene>
    <name evidence="8" type="ordered locus">Emin_1362</name>
</gene>
<dbReference type="OrthoDB" id="9804482at2"/>
<dbReference type="InterPro" id="IPR020891">
    <property type="entry name" value="UPF0758_CS"/>
</dbReference>
<protein>
    <submittedName>
        <fullName evidence="8">DNA repair protein RadC</fullName>
    </submittedName>
</protein>
<dbReference type="NCBIfam" id="TIGR00608">
    <property type="entry name" value="radc"/>
    <property type="match status" value="1"/>
</dbReference>
<dbReference type="KEGG" id="emi:Emin_1362"/>
<dbReference type="Pfam" id="PF04002">
    <property type="entry name" value="RadC"/>
    <property type="match status" value="1"/>
</dbReference>
<evidence type="ECO:0000313" key="9">
    <source>
        <dbReference type="Proteomes" id="UP000001029"/>
    </source>
</evidence>
<dbReference type="PANTHER" id="PTHR30471">
    <property type="entry name" value="DNA REPAIR PROTEIN RADC"/>
    <property type="match status" value="1"/>
</dbReference>
<evidence type="ECO:0000256" key="3">
    <source>
        <dbReference type="ARBA" id="ARBA00022801"/>
    </source>
</evidence>
<evidence type="ECO:0000256" key="4">
    <source>
        <dbReference type="ARBA" id="ARBA00022833"/>
    </source>
</evidence>
<name>B2KEG6_ELUMP</name>
<dbReference type="CDD" id="cd08071">
    <property type="entry name" value="MPN_DUF2466"/>
    <property type="match status" value="1"/>
</dbReference>
<dbReference type="EMBL" id="CP001055">
    <property type="protein sequence ID" value="ACC98912.1"/>
    <property type="molecule type" value="Genomic_DNA"/>
</dbReference>
<keyword evidence="9" id="KW-1185">Reference proteome</keyword>
<evidence type="ECO:0000256" key="5">
    <source>
        <dbReference type="ARBA" id="ARBA00023049"/>
    </source>
</evidence>
<sequence length="228" mass="25357">MKEKEKPSHTGHRERIKNKFAKNGLDGFMEHETLELLLTYSIPRKDTKPIAWELIKKFGSLSGVLDASPQELMEVKGVGKETALFLKVVRGVYKKYAFSKLKKADIIRTPEDVANYCRASLAEHKDEVFEVIYLTVRNTVIGTEVLSVGAIDRASISPRKVVEGALKAKAVGIVLVHNHPSGDPSPSMEDISFTKEVAQAARILGIMVHDHIIVVRGGYYSMRAKSQI</sequence>
<dbReference type="RefSeq" id="WP_012415527.1">
    <property type="nucleotide sequence ID" value="NC_010644.1"/>
</dbReference>
<dbReference type="Proteomes" id="UP000001029">
    <property type="component" value="Chromosome"/>
</dbReference>
<dbReference type="GO" id="GO:0046872">
    <property type="term" value="F:metal ion binding"/>
    <property type="evidence" value="ECO:0007669"/>
    <property type="project" value="UniProtKB-KW"/>
</dbReference>
<evidence type="ECO:0000256" key="6">
    <source>
        <dbReference type="RuleBase" id="RU003797"/>
    </source>
</evidence>
<evidence type="ECO:0000259" key="7">
    <source>
        <dbReference type="PROSITE" id="PS50249"/>
    </source>
</evidence>